<feature type="region of interest" description="Disordered" evidence="1">
    <location>
        <begin position="46"/>
        <end position="78"/>
    </location>
</feature>
<gene>
    <name evidence="2" type="ORF">JOE66_002944</name>
</gene>
<organism evidence="2 3">
    <name type="scientific">Subtercola frigoramans</name>
    <dbReference type="NCBI Taxonomy" id="120298"/>
    <lineage>
        <taxon>Bacteria</taxon>
        <taxon>Bacillati</taxon>
        <taxon>Actinomycetota</taxon>
        <taxon>Actinomycetes</taxon>
        <taxon>Micrococcales</taxon>
        <taxon>Microbacteriaceae</taxon>
        <taxon>Subtercola</taxon>
    </lineage>
</organism>
<dbReference type="InterPro" id="IPR032716">
    <property type="entry name" value="ACC_epsilon"/>
</dbReference>
<reference evidence="2 3" key="1">
    <citation type="submission" date="2021-01" db="EMBL/GenBank/DDBJ databases">
        <title>Sequencing the genomes of 1000 actinobacteria strains.</title>
        <authorList>
            <person name="Klenk H.-P."/>
        </authorList>
    </citation>
    <scope>NUCLEOTIDE SEQUENCE [LARGE SCALE GENOMIC DNA]</scope>
    <source>
        <strain evidence="2 3">DSM 13057</strain>
    </source>
</reference>
<evidence type="ECO:0008006" key="4">
    <source>
        <dbReference type="Google" id="ProtNLM"/>
    </source>
</evidence>
<comment type="caution">
    <text evidence="2">The sequence shown here is derived from an EMBL/GenBank/DDBJ whole genome shotgun (WGS) entry which is preliminary data.</text>
</comment>
<evidence type="ECO:0000256" key="1">
    <source>
        <dbReference type="SAM" id="MobiDB-lite"/>
    </source>
</evidence>
<dbReference type="Pfam" id="PF13822">
    <property type="entry name" value="ACC_epsilon"/>
    <property type="match status" value="1"/>
</dbReference>
<dbReference type="Proteomes" id="UP000776164">
    <property type="component" value="Unassembled WGS sequence"/>
</dbReference>
<dbReference type="RefSeq" id="WP_205110649.1">
    <property type="nucleotide sequence ID" value="NZ_BAAAHT010000014.1"/>
</dbReference>
<accession>A0ABS2L886</accession>
<evidence type="ECO:0000313" key="3">
    <source>
        <dbReference type="Proteomes" id="UP000776164"/>
    </source>
</evidence>
<dbReference type="EMBL" id="JAFBBU010000001">
    <property type="protein sequence ID" value="MBM7473310.1"/>
    <property type="molecule type" value="Genomic_DNA"/>
</dbReference>
<name>A0ABS2L886_9MICO</name>
<protein>
    <recommendedName>
        <fullName evidence="4">Acyl-CoA carboxylase subunit epsilon</fullName>
    </recommendedName>
</protein>
<evidence type="ECO:0000313" key="2">
    <source>
        <dbReference type="EMBL" id="MBM7473310.1"/>
    </source>
</evidence>
<proteinExistence type="predicted"/>
<keyword evidence="3" id="KW-1185">Reference proteome</keyword>
<sequence>MTEPARDESVPAEGEPVIVRSKNVSAVELAAVSAVVRGMLEEEGDSLRAENVRGQSAWQRSQRDLRGTVTPGPGRWNG</sequence>